<comment type="caution">
    <text evidence="2">The sequence shown here is derived from an EMBL/GenBank/DDBJ whole genome shotgun (WGS) entry which is preliminary data.</text>
</comment>
<proteinExistence type="predicted"/>
<dbReference type="PRINTS" id="PR00988">
    <property type="entry name" value="URIDINKINASE"/>
</dbReference>
<dbReference type="GO" id="GO:0005524">
    <property type="term" value="F:ATP binding"/>
    <property type="evidence" value="ECO:0007669"/>
    <property type="project" value="InterPro"/>
</dbReference>
<organism evidence="2 3">
    <name type="scientific">Neobacillus piezotolerans</name>
    <dbReference type="NCBI Taxonomy" id="2259171"/>
    <lineage>
        <taxon>Bacteria</taxon>
        <taxon>Bacillati</taxon>
        <taxon>Bacillota</taxon>
        <taxon>Bacilli</taxon>
        <taxon>Bacillales</taxon>
        <taxon>Bacillaceae</taxon>
        <taxon>Neobacillus</taxon>
    </lineage>
</organism>
<evidence type="ECO:0000313" key="2">
    <source>
        <dbReference type="EMBL" id="RDU36071.1"/>
    </source>
</evidence>
<keyword evidence="3" id="KW-1185">Reference proteome</keyword>
<dbReference type="InterPro" id="IPR027417">
    <property type="entry name" value="P-loop_NTPase"/>
</dbReference>
<sequence length="195" mass="22261">MQIENFEQLAAAIDTLPRKQSTLLIGVDGCGGSGKSTLAKKLKEARKDATVVHMDDFYFPSSQLIQGRPEEKPVGADFDWRRVLNQVLLPLSQNKEGSYQRYDWNSDRLAEWHTVPVGGVVIIEGISSTRHELADYYDLTIFVDCPYEVRLQRGIERDGEEARDRWVNDWMVAEQLYVDAHKPHERANIVIDGTK</sequence>
<keyword evidence="2" id="KW-0418">Kinase</keyword>
<feature type="domain" description="Phosphoribulokinase/uridine kinase" evidence="1">
    <location>
        <begin position="24"/>
        <end position="161"/>
    </location>
</feature>
<dbReference type="Proteomes" id="UP000257144">
    <property type="component" value="Unassembled WGS sequence"/>
</dbReference>
<dbReference type="PANTHER" id="PTHR10285">
    <property type="entry name" value="URIDINE KINASE"/>
    <property type="match status" value="1"/>
</dbReference>
<dbReference type="RefSeq" id="WP_115452999.1">
    <property type="nucleotide sequence ID" value="NZ_QNQT01000007.1"/>
</dbReference>
<evidence type="ECO:0000313" key="3">
    <source>
        <dbReference type="Proteomes" id="UP000257144"/>
    </source>
</evidence>
<accession>A0A3D8GP59</accession>
<dbReference type="AlphaFoldDB" id="A0A3D8GP59"/>
<name>A0A3D8GP59_9BACI</name>
<dbReference type="OrthoDB" id="1420794at2"/>
<dbReference type="SUPFAM" id="SSF52540">
    <property type="entry name" value="P-loop containing nucleoside triphosphate hydrolases"/>
    <property type="match status" value="1"/>
</dbReference>
<dbReference type="GO" id="GO:0016301">
    <property type="term" value="F:kinase activity"/>
    <property type="evidence" value="ECO:0007669"/>
    <property type="project" value="UniProtKB-KW"/>
</dbReference>
<reference evidence="2 3" key="1">
    <citation type="submission" date="2018-07" db="EMBL/GenBank/DDBJ databases">
        <title>Bacillus sp. YLB-04 draft genome sequence.</title>
        <authorList>
            <person name="Yu L."/>
            <person name="Tang X."/>
        </authorList>
    </citation>
    <scope>NUCLEOTIDE SEQUENCE [LARGE SCALE GENOMIC DNA]</scope>
    <source>
        <strain evidence="2 3">YLB-04</strain>
    </source>
</reference>
<dbReference type="Pfam" id="PF00485">
    <property type="entry name" value="PRK"/>
    <property type="match status" value="1"/>
</dbReference>
<evidence type="ECO:0000259" key="1">
    <source>
        <dbReference type="Pfam" id="PF00485"/>
    </source>
</evidence>
<dbReference type="InterPro" id="IPR006083">
    <property type="entry name" value="PRK/URK"/>
</dbReference>
<gene>
    <name evidence="2" type="ORF">DRW41_15920</name>
</gene>
<dbReference type="EMBL" id="QNQT01000007">
    <property type="protein sequence ID" value="RDU36071.1"/>
    <property type="molecule type" value="Genomic_DNA"/>
</dbReference>
<protein>
    <submittedName>
        <fullName evidence="2">Uridine kinase</fullName>
    </submittedName>
</protein>
<keyword evidence="2" id="KW-0808">Transferase</keyword>
<dbReference type="Gene3D" id="3.40.50.300">
    <property type="entry name" value="P-loop containing nucleotide triphosphate hydrolases"/>
    <property type="match status" value="1"/>
</dbReference>